<feature type="domain" description="GAF" evidence="2">
    <location>
        <begin position="188"/>
        <end position="381"/>
    </location>
</feature>
<gene>
    <name evidence="3" type="ORF">PBIL07802_LOCUS23813</name>
</gene>
<dbReference type="EMBL" id="HBIB01036640">
    <property type="protein sequence ID" value="CAE0261520.1"/>
    <property type="molecule type" value="Transcribed_RNA"/>
</dbReference>
<feature type="compositionally biased region" description="Gly residues" evidence="1">
    <location>
        <begin position="300"/>
        <end position="310"/>
    </location>
</feature>
<dbReference type="SUPFAM" id="SSF55781">
    <property type="entry name" value="GAF domain-like"/>
    <property type="match status" value="3"/>
</dbReference>
<dbReference type="Gene3D" id="3.30.450.40">
    <property type="match status" value="3"/>
</dbReference>
<evidence type="ECO:0000256" key="1">
    <source>
        <dbReference type="SAM" id="MobiDB-lite"/>
    </source>
</evidence>
<dbReference type="InterPro" id="IPR029016">
    <property type="entry name" value="GAF-like_dom_sf"/>
</dbReference>
<reference evidence="3" key="1">
    <citation type="submission" date="2021-01" db="EMBL/GenBank/DDBJ databases">
        <authorList>
            <person name="Corre E."/>
            <person name="Pelletier E."/>
            <person name="Niang G."/>
            <person name="Scheremetjew M."/>
            <person name="Finn R."/>
            <person name="Kale V."/>
            <person name="Holt S."/>
            <person name="Cochrane G."/>
            <person name="Meng A."/>
            <person name="Brown T."/>
            <person name="Cohen L."/>
        </authorList>
    </citation>
    <scope>NUCLEOTIDE SEQUENCE</scope>
    <source>
        <strain evidence="3">NIES-2562</strain>
    </source>
</reference>
<dbReference type="AlphaFoldDB" id="A0A7S3DLU8"/>
<evidence type="ECO:0000259" key="2">
    <source>
        <dbReference type="SMART" id="SM00065"/>
    </source>
</evidence>
<dbReference type="InterPro" id="IPR003018">
    <property type="entry name" value="GAF"/>
</dbReference>
<evidence type="ECO:0000313" key="3">
    <source>
        <dbReference type="EMBL" id="CAE0261520.1"/>
    </source>
</evidence>
<proteinExistence type="predicted"/>
<feature type="domain" description="GAF" evidence="2">
    <location>
        <begin position="23"/>
        <end position="174"/>
    </location>
</feature>
<feature type="region of interest" description="Disordered" evidence="1">
    <location>
        <begin position="266"/>
        <end position="310"/>
    </location>
</feature>
<dbReference type="SMART" id="SM00065">
    <property type="entry name" value="GAF"/>
    <property type="match status" value="2"/>
</dbReference>
<name>A0A7S3DLU8_9EUKA</name>
<sequence>MGEKSRKESGSMLNDNFSFLIPVKRRRPSQVEALLSSLQKKDKIGAGQVEVTGLEGHRVALDEKETVAGACALVGEIVRKNRPPYDMIVSATTAGAKKKPKSIFRDSLRNEAKVYPGSILCVPVVGEAGETLAVIQLVSPSSSTFSPDVQYRLAMVAAQASAAFQNATHFQKLWTTKTFMRSVMDELSTKEVVAKITESVKATMKAFHATVYLYHPRHDLLQAYVGDELAFLSSEKGIAGAVATKGEPILSNSLSTDTRFDHSVDALFPSSGMGHDPSRRASSAKSSTVSSASSAHAQAGIGGGGGGGGDGKQAMKLLSVPLLGHGLKYDGEGEMRFGVIGVVSAVRNDIPFSGDDKQVLMDIAAQASIALSISRRYEDGTDEARMEASVLSSSLSLLRTRDVQTCVREAKQMLKHALHADYASFFFADTTHNRLIQRADKLVSDTSSEEDGLVLPWKGLAAECVSESDCVRVSHIARDSRFSAEVDALSVPVEKRETLLKRGKHYDLASSVTDFVYPLISIPVIDSTGKVVLGVMQAYGKEGFVSALPRQTYAALLNRGKGAMSGDAVVQALIEVGAAFNYADELAGKRLARVVSVALENILAGDMHIVE</sequence>
<feature type="compositionally biased region" description="Low complexity" evidence="1">
    <location>
        <begin position="281"/>
        <end position="299"/>
    </location>
</feature>
<protein>
    <recommendedName>
        <fullName evidence="2">GAF domain-containing protein</fullName>
    </recommendedName>
</protein>
<accession>A0A7S3DLU8</accession>
<organism evidence="3">
    <name type="scientific">Palpitomonas bilix</name>
    <dbReference type="NCBI Taxonomy" id="652834"/>
    <lineage>
        <taxon>Eukaryota</taxon>
        <taxon>Eukaryota incertae sedis</taxon>
    </lineage>
</organism>